<feature type="transmembrane region" description="Helical" evidence="1">
    <location>
        <begin position="73"/>
        <end position="97"/>
    </location>
</feature>
<keyword evidence="3" id="KW-1185">Reference proteome</keyword>
<dbReference type="EMBL" id="BPLR01006956">
    <property type="protein sequence ID" value="GIY13544.1"/>
    <property type="molecule type" value="Genomic_DNA"/>
</dbReference>
<comment type="caution">
    <text evidence="2">The sequence shown here is derived from an EMBL/GenBank/DDBJ whole genome shotgun (WGS) entry which is preliminary data.</text>
</comment>
<protein>
    <submittedName>
        <fullName evidence="2">Uncharacterized protein</fullName>
    </submittedName>
</protein>
<evidence type="ECO:0000313" key="3">
    <source>
        <dbReference type="Proteomes" id="UP001054945"/>
    </source>
</evidence>
<keyword evidence="1" id="KW-1133">Transmembrane helix</keyword>
<name>A0AAV4QXJ4_CAEEX</name>
<dbReference type="Proteomes" id="UP001054945">
    <property type="component" value="Unassembled WGS sequence"/>
</dbReference>
<reference evidence="2 3" key="1">
    <citation type="submission" date="2021-06" db="EMBL/GenBank/DDBJ databases">
        <title>Caerostris extrusa draft genome.</title>
        <authorList>
            <person name="Kono N."/>
            <person name="Arakawa K."/>
        </authorList>
    </citation>
    <scope>NUCLEOTIDE SEQUENCE [LARGE SCALE GENOMIC DNA]</scope>
</reference>
<evidence type="ECO:0000256" key="1">
    <source>
        <dbReference type="SAM" id="Phobius"/>
    </source>
</evidence>
<evidence type="ECO:0000313" key="2">
    <source>
        <dbReference type="EMBL" id="GIY13544.1"/>
    </source>
</evidence>
<sequence>MNRKFPTETLQTPISYINGLSSHWSSTREAYESVLLSNHYLWTVNARYFNAGICFKHAIRCQRYCVVLPNVCLLIAIHGLALPNVLSVGAPATIVFMRSRMF</sequence>
<dbReference type="AlphaFoldDB" id="A0AAV4QXJ4"/>
<gene>
    <name evidence="2" type="ORF">CEXT_251741</name>
</gene>
<proteinExistence type="predicted"/>
<organism evidence="2 3">
    <name type="scientific">Caerostris extrusa</name>
    <name type="common">Bark spider</name>
    <name type="synonym">Caerostris bankana</name>
    <dbReference type="NCBI Taxonomy" id="172846"/>
    <lineage>
        <taxon>Eukaryota</taxon>
        <taxon>Metazoa</taxon>
        <taxon>Ecdysozoa</taxon>
        <taxon>Arthropoda</taxon>
        <taxon>Chelicerata</taxon>
        <taxon>Arachnida</taxon>
        <taxon>Araneae</taxon>
        <taxon>Araneomorphae</taxon>
        <taxon>Entelegynae</taxon>
        <taxon>Araneoidea</taxon>
        <taxon>Araneidae</taxon>
        <taxon>Caerostris</taxon>
    </lineage>
</organism>
<keyword evidence="1" id="KW-0812">Transmembrane</keyword>
<accession>A0AAV4QXJ4</accession>
<keyword evidence="1" id="KW-0472">Membrane</keyword>